<name>A0AAE8Y150_9CAUD</name>
<evidence type="ECO:0000313" key="1">
    <source>
        <dbReference type="EMBL" id="UBF22678.1"/>
    </source>
</evidence>
<sequence>MTQPNPTTITVVTPNNEGTVTDVRTWWREGPDLIVEKQDETTVTFPLGEVVDKAT</sequence>
<reference evidence="1" key="1">
    <citation type="submission" date="2021-05" db="EMBL/GenBank/DDBJ databases">
        <title>Diversity, taxonomy and evolution of archaeal viruses of the class Caudoviricetes.</title>
        <authorList>
            <person name="Liu Y."/>
            <person name="Demina T.A."/>
            <person name="Roux S."/>
            <person name="Aiewsakun P."/>
            <person name="Kazlauskas D."/>
            <person name="Simmonds P."/>
            <person name="Prangishvili D."/>
            <person name="Oksanen H.M."/>
            <person name="Krupovic M."/>
        </authorList>
    </citation>
    <scope>NUCLEOTIDE SEQUENCE</scope>
    <source>
        <strain evidence="1">HRTV-25/14</strain>
    </source>
</reference>
<gene>
    <name evidence="1" type="ORF">HRTV-25_gp97</name>
</gene>
<keyword evidence="2" id="KW-1185">Reference proteome</keyword>
<dbReference type="EMBL" id="MZ334521">
    <property type="protein sequence ID" value="UBF22678.1"/>
    <property type="molecule type" value="Genomic_DNA"/>
</dbReference>
<proteinExistence type="predicted"/>
<organism evidence="1 2">
    <name type="scientific">Halorubrum tailed virus 25</name>
    <dbReference type="NCBI Taxonomy" id="2878006"/>
    <lineage>
        <taxon>Viruses</taxon>
        <taxon>Duplodnaviria</taxon>
        <taxon>Heunggongvirae</taxon>
        <taxon>Uroviricota</taxon>
        <taxon>Caudoviricetes</taxon>
        <taxon>Thumleimavirales</taxon>
        <taxon>Hafunaviridae</taxon>
        <taxon>Laminvirus</taxon>
        <taxon>Laminvirus thailandense</taxon>
        <taxon>Laminvirus HRTV25</taxon>
    </lineage>
</organism>
<dbReference type="Proteomes" id="UP000827232">
    <property type="component" value="Segment"/>
</dbReference>
<evidence type="ECO:0000313" key="2">
    <source>
        <dbReference type="Proteomes" id="UP000827232"/>
    </source>
</evidence>
<protein>
    <submittedName>
        <fullName evidence="1">Uncharacterized protein</fullName>
    </submittedName>
</protein>
<accession>A0AAE8Y150</accession>